<keyword evidence="1" id="KW-0812">Transmembrane</keyword>
<gene>
    <name evidence="2" type="primary">Contig2375.g2561</name>
    <name evidence="2" type="ORF">STYLEM_17023</name>
</gene>
<evidence type="ECO:0000313" key="3">
    <source>
        <dbReference type="Proteomes" id="UP000039865"/>
    </source>
</evidence>
<reference evidence="2 3" key="1">
    <citation type="submission" date="2014-06" db="EMBL/GenBank/DDBJ databases">
        <authorList>
            <person name="Swart Estienne"/>
        </authorList>
    </citation>
    <scope>NUCLEOTIDE SEQUENCE [LARGE SCALE GENOMIC DNA]</scope>
    <source>
        <strain evidence="2 3">130c</strain>
    </source>
</reference>
<dbReference type="EMBL" id="CCKQ01016046">
    <property type="protein sequence ID" value="CDW87909.1"/>
    <property type="molecule type" value="Genomic_DNA"/>
</dbReference>
<name>A0A078B090_STYLE</name>
<keyword evidence="1" id="KW-0472">Membrane</keyword>
<evidence type="ECO:0000256" key="1">
    <source>
        <dbReference type="SAM" id="Phobius"/>
    </source>
</evidence>
<dbReference type="Proteomes" id="UP000039865">
    <property type="component" value="Unassembled WGS sequence"/>
</dbReference>
<accession>A0A078B090</accession>
<organism evidence="2 3">
    <name type="scientific">Stylonychia lemnae</name>
    <name type="common">Ciliate</name>
    <dbReference type="NCBI Taxonomy" id="5949"/>
    <lineage>
        <taxon>Eukaryota</taxon>
        <taxon>Sar</taxon>
        <taxon>Alveolata</taxon>
        <taxon>Ciliophora</taxon>
        <taxon>Intramacronucleata</taxon>
        <taxon>Spirotrichea</taxon>
        <taxon>Stichotrichia</taxon>
        <taxon>Sporadotrichida</taxon>
        <taxon>Oxytrichidae</taxon>
        <taxon>Stylonychinae</taxon>
        <taxon>Stylonychia</taxon>
    </lineage>
</organism>
<dbReference type="InParanoid" id="A0A078B090"/>
<dbReference type="AlphaFoldDB" id="A0A078B090"/>
<feature type="transmembrane region" description="Helical" evidence="1">
    <location>
        <begin position="22"/>
        <end position="44"/>
    </location>
</feature>
<proteinExistence type="predicted"/>
<feature type="transmembrane region" description="Helical" evidence="1">
    <location>
        <begin position="64"/>
        <end position="83"/>
    </location>
</feature>
<keyword evidence="3" id="KW-1185">Reference proteome</keyword>
<evidence type="ECO:0000313" key="2">
    <source>
        <dbReference type="EMBL" id="CDW87909.1"/>
    </source>
</evidence>
<protein>
    <submittedName>
        <fullName evidence="2">Uncharacterized protein</fullName>
    </submittedName>
</protein>
<sequence length="143" mass="17150">MLYFILSLIHGYMNPGYETYKILTYFIPDLLLCLMNMIVTFYFYPNLKETNKYLSSPKMLIVNAGFYINILTTIYYIILYWYMTERGITGEDCTPEESFLCTNWRQTPEIWKYKLPANCNALFFKLYADYIKYRAIQSIDSQK</sequence>
<keyword evidence="1" id="KW-1133">Transmembrane helix</keyword>